<evidence type="ECO:0000313" key="7">
    <source>
        <dbReference type="Proteomes" id="UP000226592"/>
    </source>
</evidence>
<evidence type="ECO:0000313" key="6">
    <source>
        <dbReference type="EMBL" id="MAG21859.1"/>
    </source>
</evidence>
<protein>
    <recommendedName>
        <fullName evidence="3">Coenzyme A biosynthesis bifunctional protein CoaBC</fullName>
    </recommendedName>
    <alternativeName>
        <fullName evidence="3">DNA/pantothenate metabolism flavoprotein</fullName>
    </alternativeName>
    <alternativeName>
        <fullName evidence="3">Phosphopantothenoylcysteine synthetase/decarboxylase</fullName>
        <shortName evidence="3">PPCS-PPCDC</shortName>
    </alternativeName>
    <domain>
        <recommendedName>
            <fullName evidence="3">Phosphopantothenoylcysteine decarboxylase</fullName>
            <shortName evidence="3">PPC decarboxylase</shortName>
            <shortName evidence="3">PPC-DC</shortName>
            <ecNumber evidence="3">4.1.1.36</ecNumber>
        </recommendedName>
        <alternativeName>
            <fullName evidence="3">CoaC</fullName>
        </alternativeName>
    </domain>
    <domain>
        <recommendedName>
            <fullName evidence="3">Phosphopantothenate--cysteine ligase</fullName>
            <ecNumber evidence="3">6.3.2.5</ecNumber>
        </recommendedName>
        <alternativeName>
            <fullName evidence="3">CoaB</fullName>
        </alternativeName>
        <alternativeName>
            <fullName evidence="3">Phosphopantothenoylcysteine synthetase</fullName>
            <shortName evidence="3">PPC synthetase</shortName>
            <shortName evidence="3">PPC-S</shortName>
        </alternativeName>
    </domain>
</protein>
<dbReference type="AlphaFoldDB" id="A0A2D6M0E5"/>
<dbReference type="NCBIfam" id="TIGR00521">
    <property type="entry name" value="coaBC_dfp"/>
    <property type="match status" value="1"/>
</dbReference>
<dbReference type="GO" id="GO:0010181">
    <property type="term" value="F:FMN binding"/>
    <property type="evidence" value="ECO:0007669"/>
    <property type="project" value="UniProtKB-UniRule"/>
</dbReference>
<name>A0A2D6M0E5_9ARCH</name>
<comment type="catalytic activity">
    <reaction evidence="3">
        <text>N-[(R)-4-phosphopantothenoyl]-L-cysteine + H(+) = (R)-4'-phosphopantetheine + CO2</text>
        <dbReference type="Rhea" id="RHEA:16793"/>
        <dbReference type="ChEBI" id="CHEBI:15378"/>
        <dbReference type="ChEBI" id="CHEBI:16526"/>
        <dbReference type="ChEBI" id="CHEBI:59458"/>
        <dbReference type="ChEBI" id="CHEBI:61723"/>
        <dbReference type="EC" id="4.1.1.36"/>
    </reaction>
</comment>
<dbReference type="EC" id="6.3.2.5" evidence="3"/>
<feature type="region of interest" description="Phosphopantothenoylcysteine decarboxylase" evidence="3">
    <location>
        <begin position="1"/>
        <end position="185"/>
    </location>
</feature>
<feature type="binding site" evidence="3">
    <location>
        <position position="315"/>
    </location>
    <ligand>
        <name>CTP</name>
        <dbReference type="ChEBI" id="CHEBI:37563"/>
    </ligand>
</feature>
<dbReference type="SUPFAM" id="SSF102645">
    <property type="entry name" value="CoaB-like"/>
    <property type="match status" value="1"/>
</dbReference>
<evidence type="ECO:0000256" key="3">
    <source>
        <dbReference type="HAMAP-Rule" id="MF_02225"/>
    </source>
</evidence>
<sequence>MNLRGKKIVVCVTGSVAAIETPKLVRELRRLGADIFCVISKSAKGIIHQDVLEWASNNKVVTRITGNVEHVKLAGNVPEKADLIIVAPATANTIGKIANAIDDTAVTTFVTTALGTGIPLIIVPAMHGSMYKHPIVKENIAKLKRINVSFMQPRVEEGKAKFPPVKSVVETISNSLAEKDLAGKTILVTAGPTVEAIDSLRYLTNKSSGKTGVWIADAAVVRGAKVILIRGPTKVEPTQQMRDIKVNSAKEMFTAVKKNSKAGIMIHTAAVADYTLKEKQGKIESGKSFSLKLTPTAKILDQVKKWNKKIFLVGFKAEYGVPEKQLVESAFKKLKESKADLIVANDLKKKTGGIGHNSNEVYVVDRAKKVRHFGLMHKKDIANKILALVK</sequence>
<dbReference type="EC" id="4.1.1.36" evidence="3"/>
<keyword evidence="3" id="KW-0285">Flavoprotein</keyword>
<dbReference type="GO" id="GO:0015937">
    <property type="term" value="P:coenzyme A biosynthetic process"/>
    <property type="evidence" value="ECO:0007669"/>
    <property type="project" value="UniProtKB-UniRule"/>
</dbReference>
<comment type="pathway">
    <text evidence="3">Cofactor biosynthesis; coenzyme A biosynthesis.</text>
</comment>
<accession>A0A2D6M0E5</accession>
<comment type="cofactor">
    <cofactor evidence="3">
        <name>FMN</name>
        <dbReference type="ChEBI" id="CHEBI:58210"/>
    </cofactor>
    <text evidence="3">Binds 1 FMN per subunit.</text>
</comment>
<comment type="caution">
    <text evidence="6">The sequence shown here is derived from an EMBL/GenBank/DDBJ whole genome shotgun (WGS) entry which is preliminary data.</text>
</comment>
<dbReference type="InterPro" id="IPR035929">
    <property type="entry name" value="CoaB-like_sf"/>
</dbReference>
<gene>
    <name evidence="3 6" type="primary">coaBC</name>
    <name evidence="6" type="ORF">CL943_00955</name>
</gene>
<dbReference type="GO" id="GO:0004632">
    <property type="term" value="F:phosphopantothenate--cysteine ligase activity"/>
    <property type="evidence" value="ECO:0007669"/>
    <property type="project" value="UniProtKB-UniRule"/>
</dbReference>
<keyword evidence="3 6" id="KW-0436">Ligase</keyword>
<keyword evidence="3" id="KW-0479">Metal-binding</keyword>
<keyword evidence="3" id="KW-0511">Multifunctional enzyme</keyword>
<dbReference type="Pfam" id="PF04127">
    <property type="entry name" value="DFP"/>
    <property type="match status" value="1"/>
</dbReference>
<keyword evidence="2 3" id="KW-0456">Lyase</keyword>
<dbReference type="EMBL" id="NZBU01000004">
    <property type="protein sequence ID" value="MAG21859.1"/>
    <property type="molecule type" value="Genomic_DNA"/>
</dbReference>
<evidence type="ECO:0000256" key="1">
    <source>
        <dbReference type="ARBA" id="ARBA00022793"/>
    </source>
</evidence>
<dbReference type="Gene3D" id="3.40.50.10300">
    <property type="entry name" value="CoaB-like"/>
    <property type="match status" value="1"/>
</dbReference>
<dbReference type="Proteomes" id="UP000226592">
    <property type="component" value="Unassembled WGS sequence"/>
</dbReference>
<feature type="domain" description="DNA/pantothenate metabolism flavoprotein C-terminal" evidence="5">
    <location>
        <begin position="181"/>
        <end position="389"/>
    </location>
</feature>
<dbReference type="GO" id="GO:0046872">
    <property type="term" value="F:metal ion binding"/>
    <property type="evidence" value="ECO:0007669"/>
    <property type="project" value="UniProtKB-KW"/>
</dbReference>
<dbReference type="InterPro" id="IPR003382">
    <property type="entry name" value="Flavoprotein"/>
</dbReference>
<dbReference type="SUPFAM" id="SSF52507">
    <property type="entry name" value="Homo-oligomeric flavin-containing Cys decarboxylases, HFCD"/>
    <property type="match status" value="1"/>
</dbReference>
<dbReference type="GO" id="GO:0015941">
    <property type="term" value="P:pantothenate catabolic process"/>
    <property type="evidence" value="ECO:0007669"/>
    <property type="project" value="InterPro"/>
</dbReference>
<dbReference type="Gene3D" id="3.40.50.1950">
    <property type="entry name" value="Flavin prenyltransferase-like"/>
    <property type="match status" value="1"/>
</dbReference>
<feature type="binding site" evidence="3">
    <location>
        <position position="273"/>
    </location>
    <ligand>
        <name>CTP</name>
        <dbReference type="ChEBI" id="CHEBI:37563"/>
    </ligand>
</feature>
<proteinExistence type="inferred from homology"/>
<dbReference type="HAMAP" id="MF_02225">
    <property type="entry name" value="CoaBC"/>
    <property type="match status" value="1"/>
</dbReference>
<dbReference type="PANTHER" id="PTHR14359">
    <property type="entry name" value="HOMO-OLIGOMERIC FLAVIN CONTAINING CYS DECARBOXYLASE FAMILY"/>
    <property type="match status" value="1"/>
</dbReference>
<feature type="region of interest" description="Phosphopantothenate--cysteine ligase" evidence="3">
    <location>
        <begin position="186"/>
        <end position="390"/>
    </location>
</feature>
<keyword evidence="3" id="KW-0460">Magnesium</keyword>
<dbReference type="GO" id="GO:0071513">
    <property type="term" value="C:phosphopantothenoylcysteine decarboxylase complex"/>
    <property type="evidence" value="ECO:0007669"/>
    <property type="project" value="TreeGrafter"/>
</dbReference>
<comment type="function">
    <text evidence="3">Catalyzes two sequential steps in the biosynthesis of coenzyme A. In the first step cysteine is conjugated to 4'-phosphopantothenate to form 4-phosphopantothenoylcysteine. In the second step the latter compound is decarboxylated to form 4'-phosphopantotheine.</text>
</comment>
<keyword evidence="1 3" id="KW-0210">Decarboxylase</keyword>
<dbReference type="Pfam" id="PF02441">
    <property type="entry name" value="Flavoprotein"/>
    <property type="match status" value="1"/>
</dbReference>
<feature type="domain" description="Flavoprotein" evidence="4">
    <location>
        <begin position="6"/>
        <end position="173"/>
    </location>
</feature>
<evidence type="ECO:0000259" key="4">
    <source>
        <dbReference type="Pfam" id="PF02441"/>
    </source>
</evidence>
<dbReference type="PANTHER" id="PTHR14359:SF6">
    <property type="entry name" value="PHOSPHOPANTOTHENOYLCYSTEINE DECARBOXYLASE"/>
    <property type="match status" value="1"/>
</dbReference>
<organism evidence="6 7">
    <name type="scientific">Candidatus Iainarchaeum sp</name>
    <dbReference type="NCBI Taxonomy" id="3101447"/>
    <lineage>
        <taxon>Archaea</taxon>
        <taxon>Candidatus Iainarchaeota</taxon>
        <taxon>Candidatus Iainarchaeia</taxon>
        <taxon>Candidatus Iainarchaeales</taxon>
        <taxon>Candidatus Iainarchaeaceae</taxon>
        <taxon>Candidatus Iainarchaeum</taxon>
    </lineage>
</organism>
<comment type="caution">
    <text evidence="3">Lacks conserved residue(s) required for the propagation of feature annotation.</text>
</comment>
<keyword evidence="3" id="KW-0288">FMN</keyword>
<comment type="similarity">
    <text evidence="3">In the N-terminal section; belongs to the HFCD (homo-oligomeric flavin containing Cys decarboxylase) superfamily.</text>
</comment>
<dbReference type="InterPro" id="IPR007085">
    <property type="entry name" value="DNA/pantothenate-metab_flavo_C"/>
</dbReference>
<dbReference type="UniPathway" id="UPA00241"/>
<feature type="binding site" evidence="3">
    <location>
        <position position="333"/>
    </location>
    <ligand>
        <name>CTP</name>
        <dbReference type="ChEBI" id="CHEBI:37563"/>
    </ligand>
</feature>
<comment type="similarity">
    <text evidence="3">In the C-terminal section; belongs to the PPC synthetase family.</text>
</comment>
<evidence type="ECO:0000256" key="2">
    <source>
        <dbReference type="ARBA" id="ARBA00023239"/>
    </source>
</evidence>
<comment type="cofactor">
    <cofactor evidence="3">
        <name>Mg(2+)</name>
        <dbReference type="ChEBI" id="CHEBI:18420"/>
    </cofactor>
</comment>
<reference evidence="7" key="1">
    <citation type="submission" date="2017-09" db="EMBL/GenBank/DDBJ databases">
        <title>The Reconstruction of 2,631 Draft Metagenome-Assembled Genomes from the Global Oceans.</title>
        <authorList>
            <person name="Tully B.J."/>
            <person name="Graham E.D."/>
            <person name="Heidelberg J.F."/>
        </authorList>
    </citation>
    <scope>NUCLEOTIDE SEQUENCE [LARGE SCALE GENOMIC DNA]</scope>
</reference>
<dbReference type="InterPro" id="IPR005252">
    <property type="entry name" value="CoaBC"/>
</dbReference>
<dbReference type="InterPro" id="IPR036551">
    <property type="entry name" value="Flavin_trans-like"/>
</dbReference>
<comment type="catalytic activity">
    <reaction evidence="3">
        <text>(R)-4'-phosphopantothenate + L-cysteine + CTP = N-[(R)-4-phosphopantothenoyl]-L-cysteine + CMP + diphosphate + H(+)</text>
        <dbReference type="Rhea" id="RHEA:19397"/>
        <dbReference type="ChEBI" id="CHEBI:10986"/>
        <dbReference type="ChEBI" id="CHEBI:15378"/>
        <dbReference type="ChEBI" id="CHEBI:33019"/>
        <dbReference type="ChEBI" id="CHEBI:35235"/>
        <dbReference type="ChEBI" id="CHEBI:37563"/>
        <dbReference type="ChEBI" id="CHEBI:59458"/>
        <dbReference type="ChEBI" id="CHEBI:60377"/>
        <dbReference type="EC" id="6.3.2.5"/>
    </reaction>
</comment>
<feature type="binding site" evidence="3">
    <location>
        <position position="282"/>
    </location>
    <ligand>
        <name>CTP</name>
        <dbReference type="ChEBI" id="CHEBI:37563"/>
    </ligand>
</feature>
<evidence type="ECO:0000259" key="5">
    <source>
        <dbReference type="Pfam" id="PF04127"/>
    </source>
</evidence>
<dbReference type="GO" id="GO:0004633">
    <property type="term" value="F:phosphopantothenoylcysteine decarboxylase activity"/>
    <property type="evidence" value="ECO:0007669"/>
    <property type="project" value="UniProtKB-UniRule"/>
</dbReference>